<evidence type="ECO:0000256" key="1">
    <source>
        <dbReference type="SAM" id="Phobius"/>
    </source>
</evidence>
<sequence>MLHRAPVSRTLRPALIAIAIAWAVTIVFHLVYLIREFLWIINDGPEYLPNAFGDFGEGAILEPLLFFAGAGALLVVLLPILTETRLLTVMIRAALAGLGGFVVLSVLGLIEAIGEAVAYGFEFGYFVNDWFGYPLVVAFDLTTLLVIGAVVSWLFASKKAGAAA</sequence>
<evidence type="ECO:0000313" key="2">
    <source>
        <dbReference type="EMBL" id="GHF24150.1"/>
    </source>
</evidence>
<dbReference type="EMBL" id="BNAI01000008">
    <property type="protein sequence ID" value="GHF24150.1"/>
    <property type="molecule type" value="Genomic_DNA"/>
</dbReference>
<feature type="transmembrane region" description="Helical" evidence="1">
    <location>
        <begin position="64"/>
        <end position="82"/>
    </location>
</feature>
<comment type="caution">
    <text evidence="2">The sequence shown here is derived from an EMBL/GenBank/DDBJ whole genome shotgun (WGS) entry which is preliminary data.</text>
</comment>
<organism evidence="2 3">
    <name type="scientific">Pseudolysinimonas yzui</name>
    <dbReference type="NCBI Taxonomy" id="2708254"/>
    <lineage>
        <taxon>Bacteria</taxon>
        <taxon>Bacillati</taxon>
        <taxon>Actinomycetota</taxon>
        <taxon>Actinomycetes</taxon>
        <taxon>Micrococcales</taxon>
        <taxon>Microbacteriaceae</taxon>
        <taxon>Pseudolysinimonas</taxon>
    </lineage>
</organism>
<keyword evidence="1" id="KW-1133">Transmembrane helix</keyword>
<dbReference type="AlphaFoldDB" id="A0A8J3GS42"/>
<evidence type="ECO:0000313" key="3">
    <source>
        <dbReference type="Proteomes" id="UP000617531"/>
    </source>
</evidence>
<proteinExistence type="predicted"/>
<feature type="transmembrane region" description="Helical" evidence="1">
    <location>
        <begin position="130"/>
        <end position="156"/>
    </location>
</feature>
<accession>A0A8J3GS42</accession>
<feature type="transmembrane region" description="Helical" evidence="1">
    <location>
        <begin position="12"/>
        <end position="34"/>
    </location>
</feature>
<keyword evidence="1" id="KW-0472">Membrane</keyword>
<reference evidence="2" key="1">
    <citation type="journal article" date="2014" name="Int. J. Syst. Evol. Microbiol.">
        <title>Complete genome sequence of Corynebacterium casei LMG S-19264T (=DSM 44701T), isolated from a smear-ripened cheese.</title>
        <authorList>
            <consortium name="US DOE Joint Genome Institute (JGI-PGF)"/>
            <person name="Walter F."/>
            <person name="Albersmeier A."/>
            <person name="Kalinowski J."/>
            <person name="Ruckert C."/>
        </authorList>
    </citation>
    <scope>NUCLEOTIDE SEQUENCE</scope>
    <source>
        <strain evidence="2">CGMCC 1.16548</strain>
    </source>
</reference>
<dbReference type="Proteomes" id="UP000617531">
    <property type="component" value="Unassembled WGS sequence"/>
</dbReference>
<evidence type="ECO:0008006" key="4">
    <source>
        <dbReference type="Google" id="ProtNLM"/>
    </source>
</evidence>
<feature type="transmembrane region" description="Helical" evidence="1">
    <location>
        <begin position="89"/>
        <end position="110"/>
    </location>
</feature>
<name>A0A8J3GS42_9MICO</name>
<gene>
    <name evidence="2" type="ORF">GCM10011600_26460</name>
</gene>
<reference evidence="2" key="2">
    <citation type="submission" date="2020-09" db="EMBL/GenBank/DDBJ databases">
        <authorList>
            <person name="Sun Q."/>
            <person name="Zhou Y."/>
        </authorList>
    </citation>
    <scope>NUCLEOTIDE SEQUENCE</scope>
    <source>
        <strain evidence="2">CGMCC 1.16548</strain>
    </source>
</reference>
<keyword evidence="1" id="KW-0812">Transmembrane</keyword>
<protein>
    <recommendedName>
        <fullName evidence="4">DUF3995 domain-containing protein</fullName>
    </recommendedName>
</protein>
<keyword evidence="3" id="KW-1185">Reference proteome</keyword>